<accession>A0ABT0DAB5</accession>
<dbReference type="RefSeq" id="WP_247028402.1">
    <property type="nucleotide sequence ID" value="NZ_JALKCH010000005.1"/>
</dbReference>
<comment type="caution">
    <text evidence="1">The sequence shown here is derived from an EMBL/GenBank/DDBJ whole genome shotgun (WGS) entry which is preliminary data.</text>
</comment>
<organism evidence="1 2">
    <name type="scientific">Ancylobacter crimeensis</name>
    <dbReference type="NCBI Taxonomy" id="2579147"/>
    <lineage>
        <taxon>Bacteria</taxon>
        <taxon>Pseudomonadati</taxon>
        <taxon>Pseudomonadota</taxon>
        <taxon>Alphaproteobacteria</taxon>
        <taxon>Hyphomicrobiales</taxon>
        <taxon>Xanthobacteraceae</taxon>
        <taxon>Ancylobacter</taxon>
    </lineage>
</organism>
<dbReference type="Proteomes" id="UP001203284">
    <property type="component" value="Unassembled WGS sequence"/>
</dbReference>
<proteinExistence type="predicted"/>
<evidence type="ECO:0000313" key="2">
    <source>
        <dbReference type="Proteomes" id="UP001203284"/>
    </source>
</evidence>
<protein>
    <submittedName>
        <fullName evidence="1">Helix-turn-helix domain-containing protein</fullName>
    </submittedName>
</protein>
<evidence type="ECO:0000313" key="1">
    <source>
        <dbReference type="EMBL" id="MCK0196897.1"/>
    </source>
</evidence>
<dbReference type="EMBL" id="JALKCH010000005">
    <property type="protein sequence ID" value="MCK0196897.1"/>
    <property type="molecule type" value="Genomic_DNA"/>
</dbReference>
<sequence>MNKDTGLTMVKIVSDGDVLYGASAIAEFLGLPPKHIYYRVSVGDLPTFRLGAIICARRSTLHAWMAQQEGTVGTDHSRAGMMEPRG</sequence>
<keyword evidence="2" id="KW-1185">Reference proteome</keyword>
<reference evidence="1 2" key="1">
    <citation type="submission" date="2022-04" db="EMBL/GenBank/DDBJ databases">
        <authorList>
            <person name="Grouzdev D.S."/>
            <person name="Pantiukh K.S."/>
            <person name="Krutkina M.S."/>
        </authorList>
    </citation>
    <scope>NUCLEOTIDE SEQUENCE [LARGE SCALE GENOMIC DNA]</scope>
    <source>
        <strain evidence="1 2">6x-1</strain>
    </source>
</reference>
<name>A0ABT0DAB5_9HYPH</name>
<gene>
    <name evidence="1" type="ORF">MWN34_08220</name>
</gene>